<evidence type="ECO:0000256" key="12">
    <source>
        <dbReference type="SAM" id="Coils"/>
    </source>
</evidence>
<dbReference type="InterPro" id="IPR056350">
    <property type="entry name" value="HAT_Syf1_central"/>
</dbReference>
<dbReference type="EMBL" id="JANIEX010000064">
    <property type="protein sequence ID" value="KAJ3574573.1"/>
    <property type="molecule type" value="Genomic_DNA"/>
</dbReference>
<dbReference type="PANTHER" id="PTHR11246:SF5">
    <property type="entry name" value="PRE-MRNA-SPLICING FACTOR SYF1"/>
    <property type="match status" value="1"/>
</dbReference>
<evidence type="ECO:0000256" key="10">
    <source>
        <dbReference type="ARBA" id="ARBA00039472"/>
    </source>
</evidence>
<dbReference type="SMART" id="SM00386">
    <property type="entry name" value="HAT"/>
    <property type="match status" value="12"/>
</dbReference>
<dbReference type="GO" id="GO:0071014">
    <property type="term" value="C:post-mRNA release spliceosomal complex"/>
    <property type="evidence" value="ECO:0007669"/>
    <property type="project" value="TreeGrafter"/>
</dbReference>
<dbReference type="GO" id="GO:0000974">
    <property type="term" value="C:Prp19 complex"/>
    <property type="evidence" value="ECO:0007669"/>
    <property type="project" value="TreeGrafter"/>
</dbReference>
<evidence type="ECO:0000256" key="2">
    <source>
        <dbReference type="ARBA" id="ARBA00008644"/>
    </source>
</evidence>
<evidence type="ECO:0000256" key="1">
    <source>
        <dbReference type="ARBA" id="ARBA00004123"/>
    </source>
</evidence>
<reference evidence="17" key="1">
    <citation type="submission" date="2022-07" db="EMBL/GenBank/DDBJ databases">
        <title>Genome Sequence of Leucocoprinus birnbaumii.</title>
        <authorList>
            <person name="Buettner E."/>
        </authorList>
    </citation>
    <scope>NUCLEOTIDE SEQUENCE</scope>
    <source>
        <strain evidence="17">VT141</strain>
    </source>
</reference>
<dbReference type="FunFam" id="1.25.40.10:FF:000137">
    <property type="entry name" value="Pre-mRNA-splicing factor syf1"/>
    <property type="match status" value="1"/>
</dbReference>
<dbReference type="Pfam" id="PF23233">
    <property type="entry name" value="HAT_Syf1_CNRKL1_N"/>
    <property type="match status" value="1"/>
</dbReference>
<evidence type="ECO:0000256" key="4">
    <source>
        <dbReference type="ARBA" id="ARBA00022664"/>
    </source>
</evidence>
<keyword evidence="12" id="KW-0175">Coiled coil</keyword>
<feature type="region of interest" description="Disordered" evidence="13">
    <location>
        <begin position="920"/>
        <end position="989"/>
    </location>
</feature>
<keyword evidence="4" id="KW-0507">mRNA processing</keyword>
<organism evidence="17 18">
    <name type="scientific">Leucocoprinus birnbaumii</name>
    <dbReference type="NCBI Taxonomy" id="56174"/>
    <lineage>
        <taxon>Eukaryota</taxon>
        <taxon>Fungi</taxon>
        <taxon>Dikarya</taxon>
        <taxon>Basidiomycota</taxon>
        <taxon>Agaricomycotina</taxon>
        <taxon>Agaricomycetes</taxon>
        <taxon>Agaricomycetidae</taxon>
        <taxon>Agaricales</taxon>
        <taxon>Agaricineae</taxon>
        <taxon>Agaricaceae</taxon>
        <taxon>Leucocoprinus</taxon>
    </lineage>
</organism>
<comment type="function">
    <text evidence="9">Involved in pre-mRNA splicing and cell cycle progression.</text>
</comment>
<name>A0AAD5VZL0_9AGAR</name>
<dbReference type="InterPro" id="IPR045075">
    <property type="entry name" value="Syf1-like"/>
</dbReference>
<evidence type="ECO:0000256" key="5">
    <source>
        <dbReference type="ARBA" id="ARBA00022728"/>
    </source>
</evidence>
<dbReference type="FunFam" id="1.25.40.10:FF:000038">
    <property type="entry name" value="Putative pre-mRNA-splicing factor SYF1"/>
    <property type="match status" value="1"/>
</dbReference>
<gene>
    <name evidence="17" type="ORF">NP233_g1681</name>
</gene>
<sequence>MPSVASNSASYAELSSIFPLTHPVPSPLTHPDLLTPKDIHREEDLLRNPNSFRAWWTVLQATRESYVAQQKLERGLEIPDEIRTLLGPLATPSARLNLQRLTYLYESALVNFAGSFKLWKSYILMRMSFVCGRQVIKKRAGGKKKLPEMKDALEDEAEDLEEWDGPLDPIVGWEEWKGLIAVFERALMYLPKLPRLWLMYTSIFFHPACPSILCHTHARRTFDRALRTLPPSLHARIWTRYLLWAERRGGSTTFAVYRRYLSVDPSLSERYAQLLLNPVNSDPRPLEAAKLLLSLARKASKGEYTSPEDKSPYQLLETFIDVVEKFSDQVGLDVEETLESNKAIAEAEEVAEEASEPASIDGKLIRVGGPPVPVTANGDATRPYDPDEDPLNPKKLNIENIIKKDGLGVYKDQAGRLWAGLATYWIKRAEFDRAKETFESGLKNVLTVRDFNQIFDAYGEFGQSLMDALMENLRDEDDEEEIAETEKELDQQMKDFEELADRRPFLLNDVMIRRNSNDVQEWEKRVALWGEDDEKVAETYTQALETINPRKSTPNLHRLYISFARFYEEGGVSGQAEADLSSARKILEKATKVNFKSVDDLAEIWCEWAEMELRHDNYDEAIRVMQRAAATPKNTKVNYHDHALSAQARLFKSLKLWSFYVDLEESIGTVESTKAVYDKILELRIANAQIIVNYAAFLEENKYFEESFKVVYERGVELFTFPVSFEIWNIYLSKFIKRYGGTKLERARDLFEQALEKCPAKSCKPIFLMYAKLEEDHGLAKRAMSIYERATQLVNDEDKFEMYTIYIAKATENFGLPATRPIYERAIEVLPDRQTAEMCLRFAALERKLGEIDRARAIYAHASQFCDPRTNPRFWNEWNAFEIETGSEDTFREMLRIKRSVQAQFNTEASYLAAQTMAARTGGQVDKEDNEEPMDAMAAAERQAGRGPAFVAAKSTAAPRADGEDGEATAAPAVSTNADEIHISDDEDL</sequence>
<feature type="compositionally biased region" description="Basic and acidic residues" evidence="13">
    <location>
        <begin position="979"/>
        <end position="989"/>
    </location>
</feature>
<feature type="domain" description="Pre-mRNA-splicing factor Syf1/CRNKL1-like C-terminal HAT-repeats" evidence="15">
    <location>
        <begin position="549"/>
        <end position="944"/>
    </location>
</feature>
<evidence type="ECO:0000259" key="16">
    <source>
        <dbReference type="Pfam" id="PF23233"/>
    </source>
</evidence>
<feature type="domain" description="Pre-mRNA-splicing factor Syf1-like N-terminal HAT-repeats" evidence="16">
    <location>
        <begin position="174"/>
        <end position="265"/>
    </location>
</feature>
<proteinExistence type="inferred from homology"/>
<dbReference type="Gene3D" id="1.25.40.10">
    <property type="entry name" value="Tetratricopeptide repeat domain"/>
    <property type="match status" value="4"/>
</dbReference>
<evidence type="ECO:0000256" key="8">
    <source>
        <dbReference type="ARBA" id="ARBA00023242"/>
    </source>
</evidence>
<evidence type="ECO:0000259" key="15">
    <source>
        <dbReference type="Pfam" id="PF23231"/>
    </source>
</evidence>
<dbReference type="GO" id="GO:0071007">
    <property type="term" value="C:U2-type catalytic step 2 spliceosome"/>
    <property type="evidence" value="ECO:0007669"/>
    <property type="project" value="TreeGrafter"/>
</dbReference>
<evidence type="ECO:0000256" key="6">
    <source>
        <dbReference type="ARBA" id="ARBA00022737"/>
    </source>
</evidence>
<evidence type="ECO:0000313" key="17">
    <source>
        <dbReference type="EMBL" id="KAJ3574573.1"/>
    </source>
</evidence>
<evidence type="ECO:0000256" key="9">
    <source>
        <dbReference type="ARBA" id="ARBA00037272"/>
    </source>
</evidence>
<comment type="caution">
    <text evidence="17">The sequence shown here is derived from an EMBL/GenBank/DDBJ whole genome shotgun (WGS) entry which is preliminary data.</text>
</comment>
<dbReference type="InterPro" id="IPR011990">
    <property type="entry name" value="TPR-like_helical_dom_sf"/>
</dbReference>
<accession>A0AAD5VZL0</accession>
<comment type="subunit">
    <text evidence="3">Associated with the spliceosome.</text>
</comment>
<dbReference type="FunFam" id="1.25.40.10:FF:000023">
    <property type="entry name" value="Pre-mRNA-splicing factor SYF1"/>
    <property type="match status" value="1"/>
</dbReference>
<dbReference type="PANTHER" id="PTHR11246">
    <property type="entry name" value="PRE-MRNA SPLICING FACTOR"/>
    <property type="match status" value="1"/>
</dbReference>
<protein>
    <recommendedName>
        <fullName evidence="10">Pre-mRNA-splicing factor SYF1</fullName>
    </recommendedName>
    <alternativeName>
        <fullName evidence="11">Pre-mRNA-splicing factor syf1</fullName>
    </alternativeName>
</protein>
<keyword evidence="18" id="KW-1185">Reference proteome</keyword>
<evidence type="ECO:0000256" key="13">
    <source>
        <dbReference type="SAM" id="MobiDB-lite"/>
    </source>
</evidence>
<evidence type="ECO:0000256" key="3">
    <source>
        <dbReference type="ARBA" id="ARBA00011524"/>
    </source>
</evidence>
<evidence type="ECO:0000256" key="7">
    <source>
        <dbReference type="ARBA" id="ARBA00023187"/>
    </source>
</evidence>
<dbReference type="Pfam" id="PF23231">
    <property type="entry name" value="HAT_Syf1_CNRKL1_C"/>
    <property type="match status" value="1"/>
</dbReference>
<keyword evidence="8" id="KW-0539">Nucleus</keyword>
<evidence type="ECO:0000313" key="18">
    <source>
        <dbReference type="Proteomes" id="UP001213000"/>
    </source>
</evidence>
<evidence type="ECO:0000256" key="11">
    <source>
        <dbReference type="ARBA" id="ARBA00067212"/>
    </source>
</evidence>
<dbReference type="GO" id="GO:0000349">
    <property type="term" value="P:generation of catalytic spliceosome for first transesterification step"/>
    <property type="evidence" value="ECO:0007669"/>
    <property type="project" value="TreeGrafter"/>
</dbReference>
<dbReference type="SUPFAM" id="SSF48452">
    <property type="entry name" value="TPR-like"/>
    <property type="match status" value="3"/>
</dbReference>
<comment type="similarity">
    <text evidence="2">Belongs to the crooked-neck family.</text>
</comment>
<dbReference type="Proteomes" id="UP001213000">
    <property type="component" value="Unassembled WGS sequence"/>
</dbReference>
<dbReference type="Pfam" id="PF23220">
    <property type="entry name" value="HAT_Syf1_M"/>
    <property type="match status" value="1"/>
</dbReference>
<dbReference type="InterPro" id="IPR055433">
    <property type="entry name" value="HAT_Syf1-like_N"/>
</dbReference>
<dbReference type="InterPro" id="IPR055430">
    <property type="entry name" value="HAT_Syf1_CNRKL1_C"/>
</dbReference>
<comment type="subcellular location">
    <subcellularLocation>
        <location evidence="1">Nucleus</location>
    </subcellularLocation>
</comment>
<feature type="coiled-coil region" evidence="12">
    <location>
        <begin position="466"/>
        <end position="502"/>
    </location>
</feature>
<keyword evidence="7" id="KW-0508">mRNA splicing</keyword>
<dbReference type="InterPro" id="IPR003107">
    <property type="entry name" value="HAT"/>
</dbReference>
<evidence type="ECO:0000259" key="14">
    <source>
        <dbReference type="Pfam" id="PF23220"/>
    </source>
</evidence>
<keyword evidence="5" id="KW-0747">Spliceosome</keyword>
<keyword evidence="6" id="KW-0677">Repeat</keyword>
<feature type="domain" description="Pre-mRNA-splicing factor SYF1 central HAT repeats" evidence="14">
    <location>
        <begin position="394"/>
        <end position="547"/>
    </location>
</feature>
<dbReference type="AlphaFoldDB" id="A0AAD5VZL0"/>